<dbReference type="Pfam" id="PF00144">
    <property type="entry name" value="Beta-lactamase"/>
    <property type="match status" value="1"/>
</dbReference>
<reference evidence="3 4" key="1">
    <citation type="submission" date="2017-05" db="EMBL/GenBank/DDBJ databases">
        <authorList>
            <person name="Varghese N."/>
            <person name="Submissions S."/>
        </authorList>
    </citation>
    <scope>NUCLEOTIDE SEQUENCE [LARGE SCALE GENOMIC DNA]</scope>
    <source>
        <strain evidence="3 4">DSM 26001</strain>
    </source>
</reference>
<evidence type="ECO:0000259" key="2">
    <source>
        <dbReference type="Pfam" id="PF11954"/>
    </source>
</evidence>
<dbReference type="EMBL" id="FXUL01000002">
    <property type="protein sequence ID" value="SMP47611.1"/>
    <property type="molecule type" value="Genomic_DNA"/>
</dbReference>
<comment type="caution">
    <text evidence="3">The sequence shown here is derived from an EMBL/GenBank/DDBJ whole genome shotgun (WGS) entry which is preliminary data.</text>
</comment>
<dbReference type="InterPro" id="IPR050491">
    <property type="entry name" value="AmpC-like"/>
</dbReference>
<dbReference type="InterPro" id="IPR001466">
    <property type="entry name" value="Beta-lactam-related"/>
</dbReference>
<dbReference type="Gene3D" id="2.40.128.600">
    <property type="match status" value="1"/>
</dbReference>
<feature type="domain" description="Peptidase S12 Pab87-related C-terminal" evidence="2">
    <location>
        <begin position="419"/>
        <end position="505"/>
    </location>
</feature>
<evidence type="ECO:0000259" key="1">
    <source>
        <dbReference type="Pfam" id="PF00144"/>
    </source>
</evidence>
<dbReference type="PANTHER" id="PTHR46825:SF15">
    <property type="entry name" value="BETA-LACTAMASE-RELATED DOMAIN-CONTAINING PROTEIN"/>
    <property type="match status" value="1"/>
</dbReference>
<dbReference type="InterPro" id="IPR012338">
    <property type="entry name" value="Beta-lactam/transpept-like"/>
</dbReference>
<dbReference type="RefSeq" id="WP_283440868.1">
    <property type="nucleotide sequence ID" value="NZ_FXUL01000002.1"/>
</dbReference>
<accession>A0ABY1PTT9</accession>
<dbReference type="SUPFAM" id="SSF56601">
    <property type="entry name" value="beta-lactamase/transpeptidase-like"/>
    <property type="match status" value="1"/>
</dbReference>
<dbReference type="Proteomes" id="UP001158049">
    <property type="component" value="Unassembled WGS sequence"/>
</dbReference>
<dbReference type="Gene3D" id="3.40.710.10">
    <property type="entry name" value="DD-peptidase/beta-lactamase superfamily"/>
    <property type="match status" value="1"/>
</dbReference>
<dbReference type="Pfam" id="PF11954">
    <property type="entry name" value="DUF3471"/>
    <property type="match status" value="1"/>
</dbReference>
<dbReference type="InterPro" id="IPR021860">
    <property type="entry name" value="Peptidase_S12_Pab87-rel_C"/>
</dbReference>
<name>A0ABY1PTT9_9BURK</name>
<organism evidence="3 4">
    <name type="scientific">Noviherbaspirillum suwonense</name>
    <dbReference type="NCBI Taxonomy" id="1224511"/>
    <lineage>
        <taxon>Bacteria</taxon>
        <taxon>Pseudomonadati</taxon>
        <taxon>Pseudomonadota</taxon>
        <taxon>Betaproteobacteria</taxon>
        <taxon>Burkholderiales</taxon>
        <taxon>Oxalobacteraceae</taxon>
        <taxon>Noviherbaspirillum</taxon>
    </lineage>
</organism>
<protein>
    <submittedName>
        <fullName evidence="3">CubicO group peptidase, beta-lactamase class C family</fullName>
    </submittedName>
</protein>
<keyword evidence="4" id="KW-1185">Reference proteome</keyword>
<sequence>MQSFSSTRRRMLLAAPGMLLFSCGGRYNQSSLNESQLQAAVGKLNAYAAKSMASSGVPGMAIAVVYRDQVLHLKGYGIRKAGRREAVDSDTVFQLASVSKPIASTVMAALAGRGLIHWDDAISRHDRTFRLSDPDATRLLTLRDLFCHRSGLAGHAGDLLEDIGYERSEIVRRLRYLPIDGRFRRQYAYTNFGLSAAAFAASAAAGASWEDLAGRYLFEAAGMRTASYRHADFLARENRAALHVEVNGRFAARYERNADAQSPAGGASASVADLARWLQLHLNQGVLDGQLLLPAAALAETRTEQIETASAADSPSGRAEYYGLGWISNQDAQGRRRNSHSGAFALGASTCVQLAPDQQLGIVVLTNGAPVGLPEAVATTFMENALDGRVSKDWFTLFSNGVRAAMAAEFKGPTDYSVPPAQPFPARAASAYTGRYTQPYYGEIRVQGNGGGLALLLGPQRVAYPMRHWSGDRFVFQPAGENAVETSGIIFDAGADGGGRAARVRIEYLDQNGEGDFVRADG</sequence>
<proteinExistence type="predicted"/>
<evidence type="ECO:0000313" key="3">
    <source>
        <dbReference type="EMBL" id="SMP47611.1"/>
    </source>
</evidence>
<feature type="domain" description="Beta-lactamase-related" evidence="1">
    <location>
        <begin position="45"/>
        <end position="380"/>
    </location>
</feature>
<gene>
    <name evidence="3" type="ORF">SAMN06295970_10257</name>
</gene>
<evidence type="ECO:0000313" key="4">
    <source>
        <dbReference type="Proteomes" id="UP001158049"/>
    </source>
</evidence>
<dbReference type="PANTHER" id="PTHR46825">
    <property type="entry name" value="D-ALANYL-D-ALANINE-CARBOXYPEPTIDASE/ENDOPEPTIDASE AMPH"/>
    <property type="match status" value="1"/>
</dbReference>